<evidence type="ECO:0000256" key="1">
    <source>
        <dbReference type="ARBA" id="ARBA00007137"/>
    </source>
</evidence>
<dbReference type="PIRSF" id="PIRSF037567">
    <property type="entry name" value="MTTB_MeTrfase"/>
    <property type="match status" value="1"/>
</dbReference>
<reference evidence="6 7" key="1">
    <citation type="submission" date="2016-10" db="EMBL/GenBank/DDBJ databases">
        <authorList>
            <person name="de Groot N.N."/>
        </authorList>
    </citation>
    <scope>NUCLEOTIDE SEQUENCE [LARGE SCALE GENOMIC DNA]</scope>
    <source>
        <strain evidence="6 7">DSM 12130</strain>
    </source>
</reference>
<keyword evidence="5" id="KW-1133">Transmembrane helix</keyword>
<dbReference type="SUPFAM" id="SSF51717">
    <property type="entry name" value="Dihydropteroate synthetase-like"/>
    <property type="match status" value="1"/>
</dbReference>
<evidence type="ECO:0000256" key="4">
    <source>
        <dbReference type="PIRNR" id="PIRNR037567"/>
    </source>
</evidence>
<protein>
    <recommendedName>
        <fullName evidence="4">Methyltransferase</fullName>
        <ecNumber evidence="4">2.1.1.-</ecNumber>
    </recommendedName>
</protein>
<dbReference type="RefSeq" id="WP_092226251.1">
    <property type="nucleotide sequence ID" value="NZ_FNJI01000077.1"/>
</dbReference>
<organism evidence="6 7">
    <name type="scientific">Desulforhopalus singaporensis</name>
    <dbReference type="NCBI Taxonomy" id="91360"/>
    <lineage>
        <taxon>Bacteria</taxon>
        <taxon>Pseudomonadati</taxon>
        <taxon>Thermodesulfobacteriota</taxon>
        <taxon>Desulfobulbia</taxon>
        <taxon>Desulfobulbales</taxon>
        <taxon>Desulfocapsaceae</taxon>
        <taxon>Desulforhopalus</taxon>
    </lineage>
</organism>
<dbReference type="STRING" id="91360.SAMN05660330_04318"/>
<evidence type="ECO:0000256" key="2">
    <source>
        <dbReference type="ARBA" id="ARBA00022603"/>
    </source>
</evidence>
<keyword evidence="5" id="KW-0472">Membrane</keyword>
<dbReference type="AlphaFoldDB" id="A0A1H0VYN2"/>
<dbReference type="Gene3D" id="3.20.20.20">
    <property type="entry name" value="Dihydropteroate synthase-like"/>
    <property type="match status" value="1"/>
</dbReference>
<dbReference type="GO" id="GO:0008168">
    <property type="term" value="F:methyltransferase activity"/>
    <property type="evidence" value="ECO:0007669"/>
    <property type="project" value="UniProtKB-KW"/>
</dbReference>
<dbReference type="OrthoDB" id="9815793at2"/>
<dbReference type="GO" id="GO:0032259">
    <property type="term" value="P:methylation"/>
    <property type="evidence" value="ECO:0007669"/>
    <property type="project" value="UniProtKB-KW"/>
</dbReference>
<sequence length="564" mass="62395">MVLDAMRGIKGKYTDVHITGGLSSISYGLLRRKIINRTFVALMMAAWATIRSAVIISRVQGRYHFMIDGVVKILHFLNSFLAITVFKKFFCEVVMIENLYKIHNASMRILETAGMRFQHPKIIELLREKGIRVDGETAYFKENQLMGWVEKAPKSFTVHARNSENNFVLGGDNMVLGPAYGAPYMIDRDGRIRKGTLDDYIRFLKLVHCSDYFQTNGGILIQPSDLDNCRHNLELMIYNTLLHSDKALIGIEGSETQMSSMFDMLAFVFDGREKLAEKPRIMTIVNTLSPLQMDRNALDTLIAYASHGQPVFVTPAPMEGFTAPITIAGMMALSNAEALAGIAVTQMIREGVPVVYGNQATSADLRTGAFVVGGPEHPLAIMCGARLAKSYGLPCRSGGSTSDAKKVCVQSGYESMMLLQTCSQENVNMVLLAGGGLDSGKGISFDKFMVDLEVIGLVRRLREGVRIDDDSLALDVITEVGPGGQFITSSHTARLCRQEIWNPQIGARRLASGQTSYEAINDNIDKRMTAILEKYEQPRLSGELAPSLTEYLISRGVDNKYLRV</sequence>
<name>A0A1H0VYN2_9BACT</name>
<accession>A0A1H0VYN2</accession>
<dbReference type="InterPro" id="IPR010426">
    <property type="entry name" value="MTTB_MeTrfase"/>
</dbReference>
<evidence type="ECO:0000313" key="7">
    <source>
        <dbReference type="Proteomes" id="UP000199073"/>
    </source>
</evidence>
<dbReference type="Gene3D" id="3.20.20.480">
    <property type="entry name" value="Trimethylamine methyltransferase-like"/>
    <property type="match status" value="1"/>
</dbReference>
<evidence type="ECO:0000256" key="5">
    <source>
        <dbReference type="SAM" id="Phobius"/>
    </source>
</evidence>
<evidence type="ECO:0000313" key="6">
    <source>
        <dbReference type="EMBL" id="SDP83520.1"/>
    </source>
</evidence>
<dbReference type="EC" id="2.1.1.-" evidence="4"/>
<evidence type="ECO:0000256" key="3">
    <source>
        <dbReference type="ARBA" id="ARBA00022679"/>
    </source>
</evidence>
<dbReference type="GO" id="GO:0015948">
    <property type="term" value="P:methanogenesis"/>
    <property type="evidence" value="ECO:0007669"/>
    <property type="project" value="UniProtKB-UniRule"/>
</dbReference>
<keyword evidence="5" id="KW-0812">Transmembrane</keyword>
<keyword evidence="3 4" id="KW-0808">Transferase</keyword>
<dbReference type="InterPro" id="IPR038601">
    <property type="entry name" value="MttB-like_sf"/>
</dbReference>
<proteinExistence type="inferred from homology"/>
<gene>
    <name evidence="6" type="ORF">SAMN05660330_04318</name>
</gene>
<feature type="transmembrane region" description="Helical" evidence="5">
    <location>
        <begin position="39"/>
        <end position="59"/>
    </location>
</feature>
<keyword evidence="2 6" id="KW-0489">Methyltransferase</keyword>
<keyword evidence="7" id="KW-1185">Reference proteome</keyword>
<dbReference type="Proteomes" id="UP000199073">
    <property type="component" value="Unassembled WGS sequence"/>
</dbReference>
<dbReference type="EMBL" id="FNJI01000077">
    <property type="protein sequence ID" value="SDP83520.1"/>
    <property type="molecule type" value="Genomic_DNA"/>
</dbReference>
<comment type="similarity">
    <text evidence="1 4">Belongs to the trimethylamine methyltransferase family.</text>
</comment>
<dbReference type="InterPro" id="IPR011005">
    <property type="entry name" value="Dihydropteroate_synth-like_sf"/>
</dbReference>
<dbReference type="Pfam" id="PF06253">
    <property type="entry name" value="MTTB"/>
    <property type="match status" value="1"/>
</dbReference>